<evidence type="ECO:0000313" key="3">
    <source>
        <dbReference type="Proteomes" id="UP000608522"/>
    </source>
</evidence>
<proteinExistence type="predicted"/>
<keyword evidence="3" id="KW-1185">Reference proteome</keyword>
<accession>A0ABQ3T5F4</accession>
<dbReference type="InterPro" id="IPR046081">
    <property type="entry name" value="DUF6099"/>
</dbReference>
<dbReference type="Pfam" id="PF19594">
    <property type="entry name" value="DUF6099"/>
    <property type="match status" value="1"/>
</dbReference>
<evidence type="ECO:0000313" key="2">
    <source>
        <dbReference type="EMBL" id="GHI75628.1"/>
    </source>
</evidence>
<name>A0ABQ3T5F4_9ACTN</name>
<protein>
    <submittedName>
        <fullName evidence="2">Uncharacterized protein</fullName>
    </submittedName>
</protein>
<dbReference type="EMBL" id="BNED01000005">
    <property type="protein sequence ID" value="GHI75628.1"/>
    <property type="molecule type" value="Genomic_DNA"/>
</dbReference>
<dbReference type="RefSeq" id="WP_202198048.1">
    <property type="nucleotide sequence ID" value="NZ_BAAATO010000004.1"/>
</dbReference>
<comment type="caution">
    <text evidence="2">The sequence shown here is derived from an EMBL/GenBank/DDBJ whole genome shotgun (WGS) entry which is preliminary data.</text>
</comment>
<reference evidence="3" key="1">
    <citation type="submission" date="2023-07" db="EMBL/GenBank/DDBJ databases">
        <title>Whole genome shotgun sequence of Streptomyces spororaveus NBRC 15456.</title>
        <authorList>
            <person name="Komaki H."/>
            <person name="Tamura T."/>
        </authorList>
    </citation>
    <scope>NUCLEOTIDE SEQUENCE [LARGE SCALE GENOMIC DNA]</scope>
    <source>
        <strain evidence="3">NBRC 15456</strain>
    </source>
</reference>
<gene>
    <name evidence="2" type="ORF">Sspor_11890</name>
</gene>
<evidence type="ECO:0000256" key="1">
    <source>
        <dbReference type="SAM" id="MobiDB-lite"/>
    </source>
</evidence>
<organism evidence="2 3">
    <name type="scientific">Streptomyces spororaveus</name>
    <dbReference type="NCBI Taxonomy" id="284039"/>
    <lineage>
        <taxon>Bacteria</taxon>
        <taxon>Bacillati</taxon>
        <taxon>Actinomycetota</taxon>
        <taxon>Actinomycetes</taxon>
        <taxon>Kitasatosporales</taxon>
        <taxon>Streptomycetaceae</taxon>
        <taxon>Streptomyces</taxon>
    </lineage>
</organism>
<dbReference type="Proteomes" id="UP000608522">
    <property type="component" value="Unassembled WGS sequence"/>
</dbReference>
<feature type="region of interest" description="Disordered" evidence="1">
    <location>
        <begin position="53"/>
        <end position="74"/>
    </location>
</feature>
<sequence>MLPESGATRRVAACRHTLAQSPLAVDVLTEAWQAQALAQAIGATPAVSGPAGLRAGARDLSHTAGRGGRVDDRDAAARATSAPRAAMLTEVSDPARTLRALAALLGEVGIAPVAVACVTDDEHVYWQCIEAIDAADESSGRVRGLLRGLTVPEGEARTRGPAAMESRE</sequence>